<dbReference type="OrthoDB" id="2968423at2759"/>
<evidence type="ECO:0000313" key="1">
    <source>
        <dbReference type="EMBL" id="KAF9465577.1"/>
    </source>
</evidence>
<dbReference type="AlphaFoldDB" id="A0A9P6CGX5"/>
<accession>A0A9P6CGX5</accession>
<dbReference type="SUPFAM" id="SSF52047">
    <property type="entry name" value="RNI-like"/>
    <property type="match status" value="1"/>
</dbReference>
<dbReference type="EMBL" id="MU150246">
    <property type="protein sequence ID" value="KAF9465577.1"/>
    <property type="molecule type" value="Genomic_DNA"/>
</dbReference>
<protein>
    <recommendedName>
        <fullName evidence="3">F-box domain-containing protein</fullName>
    </recommendedName>
</protein>
<dbReference type="InterPro" id="IPR032675">
    <property type="entry name" value="LRR_dom_sf"/>
</dbReference>
<proteinExistence type="predicted"/>
<name>A0A9P6CGX5_9AGAR</name>
<reference evidence="1" key="1">
    <citation type="submission" date="2020-11" db="EMBL/GenBank/DDBJ databases">
        <authorList>
            <consortium name="DOE Joint Genome Institute"/>
            <person name="Ahrendt S."/>
            <person name="Riley R."/>
            <person name="Andreopoulos W."/>
            <person name="Labutti K."/>
            <person name="Pangilinan J."/>
            <person name="Ruiz-Duenas F.J."/>
            <person name="Barrasa J.M."/>
            <person name="Sanchez-Garcia M."/>
            <person name="Camarero S."/>
            <person name="Miyauchi S."/>
            <person name="Serrano A."/>
            <person name="Linde D."/>
            <person name="Babiker R."/>
            <person name="Drula E."/>
            <person name="Ayuso-Fernandez I."/>
            <person name="Pacheco R."/>
            <person name="Padilla G."/>
            <person name="Ferreira P."/>
            <person name="Barriuso J."/>
            <person name="Kellner H."/>
            <person name="Castanera R."/>
            <person name="Alfaro M."/>
            <person name="Ramirez L."/>
            <person name="Pisabarro A.G."/>
            <person name="Kuo A."/>
            <person name="Tritt A."/>
            <person name="Lipzen A."/>
            <person name="He G."/>
            <person name="Yan M."/>
            <person name="Ng V."/>
            <person name="Cullen D."/>
            <person name="Martin F."/>
            <person name="Rosso M.-N."/>
            <person name="Henrissat B."/>
            <person name="Hibbett D."/>
            <person name="Martinez A.T."/>
            <person name="Grigoriev I.V."/>
        </authorList>
    </citation>
    <scope>NUCLEOTIDE SEQUENCE</scope>
    <source>
        <strain evidence="1">CBS 247.69</strain>
    </source>
</reference>
<comment type="caution">
    <text evidence="1">The sequence shown here is derived from an EMBL/GenBank/DDBJ whole genome shotgun (WGS) entry which is preliminary data.</text>
</comment>
<organism evidence="1 2">
    <name type="scientific">Collybia nuda</name>
    <dbReference type="NCBI Taxonomy" id="64659"/>
    <lineage>
        <taxon>Eukaryota</taxon>
        <taxon>Fungi</taxon>
        <taxon>Dikarya</taxon>
        <taxon>Basidiomycota</taxon>
        <taxon>Agaricomycotina</taxon>
        <taxon>Agaricomycetes</taxon>
        <taxon>Agaricomycetidae</taxon>
        <taxon>Agaricales</taxon>
        <taxon>Tricholomatineae</taxon>
        <taxon>Clitocybaceae</taxon>
        <taxon>Collybia</taxon>
    </lineage>
</organism>
<keyword evidence="2" id="KW-1185">Reference proteome</keyword>
<dbReference type="Gene3D" id="3.80.10.10">
    <property type="entry name" value="Ribonuclease Inhibitor"/>
    <property type="match status" value="1"/>
</dbReference>
<gene>
    <name evidence="1" type="ORF">BDZ94DRAFT_1253450</name>
</gene>
<evidence type="ECO:0000313" key="2">
    <source>
        <dbReference type="Proteomes" id="UP000807353"/>
    </source>
</evidence>
<sequence length="494" mass="56919">MQHLPHDVWLHIAQFIPPVTLQYMLSVNSTFFDIAMDCRYRQMSFAFLDNRMLRNLIRLKDPVVAKRVRVLHVYPGFLKQVLDSDNGKELAHVRRSLRLRLAELANHLLEQKMFVKHNKYRMVQTFRTARDVVKVMLDVFTSLPNVTDYHIMWCGLQAVPESPVPFLAAVFHANLRKLSLEISLENVESLFSPNSSIPHLEELDLTLRIDHFRVASPGHNLILINHLAPAITRLRSSLRKLSIQSWEPLDLSPLFRAIRHLPHLHHLTLAIPADSPHLGDPSGLTDLLRRQRASLRSLSLRATQYSGAGLTPDPTSIDAWMREALADVHLPYLRELDISSSLFPLRTSMYCLRKFAETITSLVLTGCYLRYPDVATILREWTYRPLQSLRLGSVTLTPKLVDLLAKTLPDLYRLELLVREVVPSVSGHLVETGRKAYVESEIDDFFCEMEAHIYPHWKLRHMAILLTSFPYRFQYGTHLQRLFAHCVPSIQGFT</sequence>
<dbReference type="Proteomes" id="UP000807353">
    <property type="component" value="Unassembled WGS sequence"/>
</dbReference>
<evidence type="ECO:0008006" key="3">
    <source>
        <dbReference type="Google" id="ProtNLM"/>
    </source>
</evidence>